<evidence type="ECO:0000313" key="13">
    <source>
        <dbReference type="Proteomes" id="UP000027931"/>
    </source>
</evidence>
<organism evidence="12 13">
    <name type="scientific">Tumebacillus flagellatus</name>
    <dbReference type="NCBI Taxonomy" id="1157490"/>
    <lineage>
        <taxon>Bacteria</taxon>
        <taxon>Bacillati</taxon>
        <taxon>Bacillota</taxon>
        <taxon>Bacilli</taxon>
        <taxon>Bacillales</taxon>
        <taxon>Alicyclobacillaceae</taxon>
        <taxon>Tumebacillus</taxon>
    </lineage>
</organism>
<feature type="binding site" evidence="10">
    <location>
        <position position="206"/>
    </location>
    <ligand>
        <name>FAD</name>
        <dbReference type="ChEBI" id="CHEBI:57692"/>
    </ligand>
</feature>
<evidence type="ECO:0000256" key="9">
    <source>
        <dbReference type="PIRSR" id="PIRSR000196-1"/>
    </source>
</evidence>
<dbReference type="Pfam" id="PF01619">
    <property type="entry name" value="Pro_dh"/>
    <property type="match status" value="1"/>
</dbReference>
<evidence type="ECO:0000256" key="5">
    <source>
        <dbReference type="ARBA" id="ARBA00022827"/>
    </source>
</evidence>
<protein>
    <recommendedName>
        <fullName evidence="2">proline dehydrogenase</fullName>
        <ecNumber evidence="2">1.5.5.2</ecNumber>
    </recommendedName>
</protein>
<reference evidence="12 13" key="1">
    <citation type="journal article" date="2013" name="Int. J. Syst. Evol. Microbiol.">
        <title>Tumebacillus flagellatus sp. nov., an alpha-amylase/pullulanase-producing bacterium isolated from cassava wastewater.</title>
        <authorList>
            <person name="Wang Q."/>
            <person name="Xie N."/>
            <person name="Qin Y."/>
            <person name="Shen N."/>
            <person name="Zhu J."/>
            <person name="Mi H."/>
            <person name="Huang R."/>
        </authorList>
    </citation>
    <scope>NUCLEOTIDE SEQUENCE [LARGE SCALE GENOMIC DNA]</scope>
    <source>
        <strain evidence="12 13">GST4</strain>
    </source>
</reference>
<evidence type="ECO:0000259" key="11">
    <source>
        <dbReference type="Pfam" id="PF01619"/>
    </source>
</evidence>
<evidence type="ECO:0000313" key="12">
    <source>
        <dbReference type="EMBL" id="KEO85134.1"/>
    </source>
</evidence>
<feature type="binding site" evidence="10">
    <location>
        <position position="166"/>
    </location>
    <ligand>
        <name>FAD</name>
        <dbReference type="ChEBI" id="CHEBI:57692"/>
    </ligand>
</feature>
<dbReference type="PANTHER" id="PTHR13914:SF0">
    <property type="entry name" value="PROLINE DEHYDROGENASE 1, MITOCHONDRIAL"/>
    <property type="match status" value="1"/>
</dbReference>
<comment type="caution">
    <text evidence="12">The sequence shown here is derived from an EMBL/GenBank/DDBJ whole genome shotgun (WGS) entry which is preliminary data.</text>
</comment>
<comment type="pathway">
    <text evidence="1">Amino-acid degradation; L-proline degradation into L-glutamate; L-glutamate from L-proline: step 1/2.</text>
</comment>
<dbReference type="STRING" id="1157490.EL26_00825"/>
<dbReference type="InterPro" id="IPR029041">
    <property type="entry name" value="FAD-linked_oxidoreductase-like"/>
</dbReference>
<dbReference type="UniPathway" id="UPA00261">
    <property type="reaction ID" value="UER00373"/>
</dbReference>
<dbReference type="eggNOG" id="COG0506">
    <property type="taxonomic scope" value="Bacteria"/>
</dbReference>
<feature type="binding site" evidence="10">
    <location>
        <begin position="231"/>
        <end position="232"/>
    </location>
    <ligand>
        <name>FAD</name>
        <dbReference type="ChEBI" id="CHEBI:57692"/>
    </ligand>
</feature>
<comment type="cofactor">
    <cofactor evidence="10">
        <name>FAD</name>
        <dbReference type="ChEBI" id="CHEBI:57692"/>
    </cofactor>
    <text evidence="10">Binds 1 FAD per subunit.</text>
</comment>
<evidence type="ECO:0000256" key="8">
    <source>
        <dbReference type="ARBA" id="ARBA00048779"/>
    </source>
</evidence>
<dbReference type="InterPro" id="IPR008219">
    <property type="entry name" value="PRODH_bac_arc"/>
</dbReference>
<evidence type="ECO:0000256" key="3">
    <source>
        <dbReference type="ARBA" id="ARBA00022630"/>
    </source>
</evidence>
<feature type="binding site" evidence="10">
    <location>
        <position position="137"/>
    </location>
    <ligand>
        <name>FAD</name>
        <dbReference type="ChEBI" id="CHEBI:57692"/>
    </ligand>
</feature>
<dbReference type="AlphaFoldDB" id="A0A074LWA7"/>
<dbReference type="Gene3D" id="3.20.20.220">
    <property type="match status" value="1"/>
</dbReference>
<dbReference type="SUPFAM" id="SSF51730">
    <property type="entry name" value="FAD-linked oxidoreductase"/>
    <property type="match status" value="1"/>
</dbReference>
<dbReference type="EMBL" id="JMIR01000001">
    <property type="protein sequence ID" value="KEO85134.1"/>
    <property type="molecule type" value="Genomic_DNA"/>
</dbReference>
<feature type="domain" description="Proline dehydrogenase" evidence="11">
    <location>
        <begin position="48"/>
        <end position="304"/>
    </location>
</feature>
<evidence type="ECO:0000256" key="4">
    <source>
        <dbReference type="ARBA" id="ARBA00022741"/>
    </source>
</evidence>
<dbReference type="InterPro" id="IPR015659">
    <property type="entry name" value="Proline_oxidase"/>
</dbReference>
<dbReference type="EC" id="1.5.5.2" evidence="2"/>
<dbReference type="GO" id="GO:0010133">
    <property type="term" value="P:L-proline catabolic process to L-glutamate"/>
    <property type="evidence" value="ECO:0007669"/>
    <property type="project" value="UniProtKB-UniPathway"/>
</dbReference>
<keyword evidence="5 10" id="KW-0274">FAD</keyword>
<feature type="binding site" evidence="10">
    <location>
        <begin position="192"/>
        <end position="194"/>
    </location>
    <ligand>
        <name>FAD</name>
        <dbReference type="ChEBI" id="CHEBI:57692"/>
    </ligand>
</feature>
<feature type="binding site" evidence="9">
    <location>
        <position position="102"/>
    </location>
    <ligand>
        <name>substrate</name>
    </ligand>
</feature>
<dbReference type="PIRSF" id="PIRSF000196">
    <property type="entry name" value="Pro_dehydrog"/>
    <property type="match status" value="1"/>
</dbReference>
<proteinExistence type="predicted"/>
<keyword evidence="3" id="KW-0285">Flavoprotein</keyword>
<keyword evidence="6" id="KW-0560">Oxidoreductase</keyword>
<sequence length="312" mass="36097">MRLITMSFYRKLVLSVSGNKVVSGFIKKYGMKLGAARFVAGVTLKEAIEQVNLLNQDGLVVTLDHLGEFVFDEQEAFASTRACLDVLDAVKQSGVKSNMSLKMTSLGLDLSKEVCMKHMRMILDKAREYDNFVRIDMEDYAHIDITMEIFDELKREYGKHVGLVIQAYLFRTVDDMKRLEETYEHCNLRLVKGAYLESPKVAYADKADVDKNYLKIIEMHLLSGHYTAVATHDDNVINHTKAFVQKHNIPNDRFEFQMLYGVRPETQRQLVKEGYTMRVYVPYGNDWYGYFSRRIAESPANAFFILKNMFRK</sequence>
<keyword evidence="7" id="KW-0642">Proline metabolism</keyword>
<comment type="catalytic activity">
    <reaction evidence="8">
        <text>L-proline + a quinone = (S)-1-pyrroline-5-carboxylate + a quinol + H(+)</text>
        <dbReference type="Rhea" id="RHEA:23784"/>
        <dbReference type="ChEBI" id="CHEBI:15378"/>
        <dbReference type="ChEBI" id="CHEBI:17388"/>
        <dbReference type="ChEBI" id="CHEBI:24646"/>
        <dbReference type="ChEBI" id="CHEBI:60039"/>
        <dbReference type="ChEBI" id="CHEBI:132124"/>
        <dbReference type="EC" id="1.5.5.2"/>
    </reaction>
</comment>
<name>A0A074LWA7_9BACL</name>
<evidence type="ECO:0000256" key="1">
    <source>
        <dbReference type="ARBA" id="ARBA00004739"/>
    </source>
</evidence>
<feature type="binding site" evidence="9">
    <location>
        <position position="294"/>
    </location>
    <ligand>
        <name>substrate</name>
    </ligand>
</feature>
<dbReference type="GO" id="GO:0000166">
    <property type="term" value="F:nucleotide binding"/>
    <property type="evidence" value="ECO:0007669"/>
    <property type="project" value="UniProtKB-KW"/>
</dbReference>
<dbReference type="Proteomes" id="UP000027931">
    <property type="component" value="Unassembled WGS sequence"/>
</dbReference>
<feature type="binding site" evidence="9">
    <location>
        <position position="293"/>
    </location>
    <ligand>
        <name>substrate</name>
    </ligand>
</feature>
<keyword evidence="4 10" id="KW-0547">Nucleotide-binding</keyword>
<evidence type="ECO:0000256" key="10">
    <source>
        <dbReference type="PIRSR" id="PIRSR000196-2"/>
    </source>
</evidence>
<evidence type="ECO:0000256" key="2">
    <source>
        <dbReference type="ARBA" id="ARBA00012695"/>
    </source>
</evidence>
<gene>
    <name evidence="12" type="ORF">EL26_00825</name>
</gene>
<accession>A0A074LWA7</accession>
<dbReference type="PANTHER" id="PTHR13914">
    <property type="entry name" value="PROLINE OXIDASE"/>
    <property type="match status" value="1"/>
</dbReference>
<evidence type="ECO:0000256" key="7">
    <source>
        <dbReference type="ARBA" id="ARBA00023062"/>
    </source>
</evidence>
<dbReference type="GO" id="GO:0004657">
    <property type="term" value="F:proline dehydrogenase activity"/>
    <property type="evidence" value="ECO:0007669"/>
    <property type="project" value="UniProtKB-EC"/>
</dbReference>
<keyword evidence="13" id="KW-1185">Reference proteome</keyword>
<evidence type="ECO:0000256" key="6">
    <source>
        <dbReference type="ARBA" id="ARBA00023002"/>
    </source>
</evidence>
<dbReference type="InterPro" id="IPR002872">
    <property type="entry name" value="Proline_DH_dom"/>
</dbReference>